<evidence type="ECO:0008006" key="10">
    <source>
        <dbReference type="Google" id="ProtNLM"/>
    </source>
</evidence>
<dbReference type="PANTHER" id="PTHR33146:SF26">
    <property type="entry name" value="ENDONUCLEASE 4"/>
    <property type="match status" value="1"/>
</dbReference>
<dbReference type="SUPFAM" id="SSF48537">
    <property type="entry name" value="Phospholipase C/P1 nuclease"/>
    <property type="match status" value="1"/>
</dbReference>
<evidence type="ECO:0000256" key="7">
    <source>
        <dbReference type="ARBA" id="ARBA00023180"/>
    </source>
</evidence>
<comment type="similarity">
    <text evidence="1">Belongs to the nuclease type I family.</text>
</comment>
<dbReference type="PANTHER" id="PTHR33146">
    <property type="entry name" value="ENDONUCLEASE 4"/>
    <property type="match status" value="1"/>
</dbReference>
<keyword evidence="6" id="KW-1015">Disulfide bond</keyword>
<dbReference type="Pfam" id="PF02265">
    <property type="entry name" value="S1-P1_nuclease"/>
    <property type="match status" value="1"/>
</dbReference>
<keyword evidence="2" id="KW-0540">Nuclease</keyword>
<evidence type="ECO:0000256" key="3">
    <source>
        <dbReference type="ARBA" id="ARBA00022723"/>
    </source>
</evidence>
<dbReference type="InterPro" id="IPR008947">
    <property type="entry name" value="PLipase_C/P1_nuclease_dom_sf"/>
</dbReference>
<dbReference type="Gene3D" id="1.10.575.10">
    <property type="entry name" value="P1 Nuclease"/>
    <property type="match status" value="1"/>
</dbReference>
<evidence type="ECO:0000313" key="8">
    <source>
        <dbReference type="EMBL" id="KAL2917855.1"/>
    </source>
</evidence>
<protein>
    <recommendedName>
        <fullName evidence="10">S1/P1 nuclease</fullName>
    </recommendedName>
</protein>
<keyword evidence="5" id="KW-0378">Hydrolase</keyword>
<comment type="caution">
    <text evidence="8">The sequence shown here is derived from an EMBL/GenBank/DDBJ whole genome shotgun (WGS) entry which is preliminary data.</text>
</comment>
<dbReference type="CDD" id="cd11010">
    <property type="entry name" value="S1-P1_nuclease"/>
    <property type="match status" value="1"/>
</dbReference>
<gene>
    <name evidence="8" type="ORF">HK105_202728</name>
</gene>
<name>A0ABR4NE83_9FUNG</name>
<dbReference type="Proteomes" id="UP001527925">
    <property type="component" value="Unassembled WGS sequence"/>
</dbReference>
<dbReference type="EMBL" id="JADGIZ020000009">
    <property type="protein sequence ID" value="KAL2917855.1"/>
    <property type="molecule type" value="Genomic_DNA"/>
</dbReference>
<evidence type="ECO:0000313" key="9">
    <source>
        <dbReference type="Proteomes" id="UP001527925"/>
    </source>
</evidence>
<proteinExistence type="inferred from homology"/>
<keyword evidence="3" id="KW-0479">Metal-binding</keyword>
<keyword evidence="9" id="KW-1185">Reference proteome</keyword>
<accession>A0ABR4NE83</accession>
<sequence>MRHQTVGLVAMQFLNTKGANLVANLLKGTTLDAVTTWADQVKTKGKYAFTRTWHYVDANDNPPDSCSFDESRDCSDGKCLIGAIALYTDNAGCTKSTAKADRIDALKFISHFLGDITQPLHVCARDKGGNSDKITFDGKKKNLHSIWDTEIPEKRISDDFNGDQSSYASFLVQQIQSGSYQEQAANWISQYGVADKSSLGNSLAAIDWATDSDALDCSIMAARLKNCPPDFFAAYTNAMPTVGDLQIAKGGYRLADWINKIGATC</sequence>
<evidence type="ECO:0000256" key="1">
    <source>
        <dbReference type="ARBA" id="ARBA00009547"/>
    </source>
</evidence>
<evidence type="ECO:0000256" key="6">
    <source>
        <dbReference type="ARBA" id="ARBA00023157"/>
    </source>
</evidence>
<evidence type="ECO:0000256" key="5">
    <source>
        <dbReference type="ARBA" id="ARBA00022801"/>
    </source>
</evidence>
<evidence type="ECO:0000256" key="4">
    <source>
        <dbReference type="ARBA" id="ARBA00022759"/>
    </source>
</evidence>
<keyword evidence="4" id="KW-0255">Endonuclease</keyword>
<organism evidence="8 9">
    <name type="scientific">Polyrhizophydium stewartii</name>
    <dbReference type="NCBI Taxonomy" id="2732419"/>
    <lineage>
        <taxon>Eukaryota</taxon>
        <taxon>Fungi</taxon>
        <taxon>Fungi incertae sedis</taxon>
        <taxon>Chytridiomycota</taxon>
        <taxon>Chytridiomycota incertae sedis</taxon>
        <taxon>Chytridiomycetes</taxon>
        <taxon>Rhizophydiales</taxon>
        <taxon>Rhizophydiales incertae sedis</taxon>
        <taxon>Polyrhizophydium</taxon>
    </lineage>
</organism>
<keyword evidence="7" id="KW-0325">Glycoprotein</keyword>
<dbReference type="InterPro" id="IPR003154">
    <property type="entry name" value="S1/P1nuclease"/>
</dbReference>
<reference evidence="8 9" key="1">
    <citation type="submission" date="2023-09" db="EMBL/GenBank/DDBJ databases">
        <title>Pangenome analysis of Batrachochytrium dendrobatidis and related Chytrids.</title>
        <authorList>
            <person name="Yacoub M.N."/>
            <person name="Stajich J.E."/>
            <person name="James T.Y."/>
        </authorList>
    </citation>
    <scope>NUCLEOTIDE SEQUENCE [LARGE SCALE GENOMIC DNA]</scope>
    <source>
        <strain evidence="8 9">JEL0888</strain>
    </source>
</reference>
<evidence type="ECO:0000256" key="2">
    <source>
        <dbReference type="ARBA" id="ARBA00022722"/>
    </source>
</evidence>